<gene>
    <name evidence="6" type="ORF">CHH72_11280</name>
</gene>
<evidence type="ECO:0000256" key="2">
    <source>
        <dbReference type="ARBA" id="ARBA00023015"/>
    </source>
</evidence>
<keyword evidence="1" id="KW-0678">Repressor</keyword>
<dbReference type="RefSeq" id="WP_095326625.1">
    <property type="nucleotide sequence ID" value="NZ_JAUPFF010000001.1"/>
</dbReference>
<protein>
    <submittedName>
        <fullName evidence="6">Transcriptional regulator</fullName>
    </submittedName>
</protein>
<reference evidence="6 7" key="1">
    <citation type="submission" date="2017-07" db="EMBL/GenBank/DDBJ databases">
        <title>Isolation and whole genome analysis of endospore-forming bacteria from heroin.</title>
        <authorList>
            <person name="Kalinowski J."/>
            <person name="Ahrens B."/>
            <person name="Al-Dilaimi A."/>
            <person name="Winkler A."/>
            <person name="Wibberg D."/>
            <person name="Schleenbecker U."/>
            <person name="Ruckert C."/>
            <person name="Wolfel R."/>
            <person name="Grass G."/>
        </authorList>
    </citation>
    <scope>NUCLEOTIDE SEQUENCE [LARGE SCALE GENOMIC DNA]</scope>
    <source>
        <strain evidence="6 7">7539</strain>
    </source>
</reference>
<dbReference type="InterPro" id="IPR009061">
    <property type="entry name" value="DNA-bd_dom_put_sf"/>
</dbReference>
<keyword evidence="4" id="KW-0804">Transcription</keyword>
<dbReference type="PANTHER" id="PTHR30204">
    <property type="entry name" value="REDOX-CYCLING DRUG-SENSING TRANSCRIPTIONAL ACTIVATOR SOXR"/>
    <property type="match status" value="1"/>
</dbReference>
<dbReference type="Pfam" id="PF00376">
    <property type="entry name" value="MerR"/>
    <property type="match status" value="1"/>
</dbReference>
<evidence type="ECO:0000256" key="3">
    <source>
        <dbReference type="ARBA" id="ARBA00023125"/>
    </source>
</evidence>
<accession>A0A268NZS3</accession>
<dbReference type="Proteomes" id="UP000216207">
    <property type="component" value="Unassembled WGS sequence"/>
</dbReference>
<keyword evidence="2" id="KW-0805">Transcription regulation</keyword>
<dbReference type="AlphaFoldDB" id="A0A268NZS3"/>
<dbReference type="SUPFAM" id="SSF46955">
    <property type="entry name" value="Putative DNA-binding domain"/>
    <property type="match status" value="2"/>
</dbReference>
<evidence type="ECO:0000313" key="7">
    <source>
        <dbReference type="Proteomes" id="UP000216207"/>
    </source>
</evidence>
<evidence type="ECO:0000313" key="6">
    <source>
        <dbReference type="EMBL" id="PAE88948.1"/>
    </source>
</evidence>
<organism evidence="6 7">
    <name type="scientific">Shouchella clausii</name>
    <name type="common">Alkalihalobacillus clausii</name>
    <dbReference type="NCBI Taxonomy" id="79880"/>
    <lineage>
        <taxon>Bacteria</taxon>
        <taxon>Bacillati</taxon>
        <taxon>Bacillota</taxon>
        <taxon>Bacilli</taxon>
        <taxon>Bacillales</taxon>
        <taxon>Bacillaceae</taxon>
        <taxon>Shouchella</taxon>
    </lineage>
</organism>
<dbReference type="Pfam" id="PF13411">
    <property type="entry name" value="MerR_1"/>
    <property type="match status" value="1"/>
</dbReference>
<name>A0A268NZS3_SHOCL</name>
<dbReference type="GO" id="GO:0003677">
    <property type="term" value="F:DNA binding"/>
    <property type="evidence" value="ECO:0007669"/>
    <property type="project" value="UniProtKB-KW"/>
</dbReference>
<dbReference type="InterPro" id="IPR047057">
    <property type="entry name" value="MerR_fam"/>
</dbReference>
<dbReference type="CDD" id="cd04772">
    <property type="entry name" value="HTH_TioE_rpt1"/>
    <property type="match status" value="1"/>
</dbReference>
<dbReference type="PROSITE" id="PS50937">
    <property type="entry name" value="HTH_MERR_2"/>
    <property type="match status" value="2"/>
</dbReference>
<keyword evidence="3" id="KW-0238">DNA-binding</keyword>
<dbReference type="Gene3D" id="1.10.1660.10">
    <property type="match status" value="2"/>
</dbReference>
<dbReference type="PANTHER" id="PTHR30204:SF69">
    <property type="entry name" value="MERR-FAMILY TRANSCRIPTIONAL REGULATOR"/>
    <property type="match status" value="1"/>
</dbReference>
<dbReference type="SMART" id="SM00422">
    <property type="entry name" value="HTH_MERR"/>
    <property type="match status" value="2"/>
</dbReference>
<dbReference type="CDD" id="cd04773">
    <property type="entry name" value="HTH_TioE_rpt2"/>
    <property type="match status" value="1"/>
</dbReference>
<feature type="domain" description="HTH merR-type" evidence="5">
    <location>
        <begin position="3"/>
        <end position="74"/>
    </location>
</feature>
<evidence type="ECO:0000259" key="5">
    <source>
        <dbReference type="PROSITE" id="PS50937"/>
    </source>
</evidence>
<dbReference type="InterPro" id="IPR000551">
    <property type="entry name" value="MerR-type_HTH_dom"/>
</dbReference>
<dbReference type="GO" id="GO:0003700">
    <property type="term" value="F:DNA-binding transcription factor activity"/>
    <property type="evidence" value="ECO:0007669"/>
    <property type="project" value="InterPro"/>
</dbReference>
<feature type="domain" description="HTH merR-type" evidence="5">
    <location>
        <begin position="121"/>
        <end position="190"/>
    </location>
</feature>
<dbReference type="EMBL" id="NPCC01000012">
    <property type="protein sequence ID" value="PAE88948.1"/>
    <property type="molecule type" value="Genomic_DNA"/>
</dbReference>
<evidence type="ECO:0000256" key="1">
    <source>
        <dbReference type="ARBA" id="ARBA00022491"/>
    </source>
</evidence>
<comment type="caution">
    <text evidence="6">The sequence shown here is derived from an EMBL/GenBank/DDBJ whole genome shotgun (WGS) entry which is preliminary data.</text>
</comment>
<evidence type="ECO:0000256" key="4">
    <source>
        <dbReference type="ARBA" id="ARBA00023163"/>
    </source>
</evidence>
<proteinExistence type="predicted"/>
<sequence>MKHYRPIDIARELNISTSALRHYESWGIIPQPERAANQYRLYTNEHLAYFRCLRAMIPGFGFPLTAKVLRAVQNGDVDKAFWLVSGEQAQLYNEKTVAEQTLALLRNPDLSPIEGKKLKSHMTIGEAATLTEVPPSAIRHWEKEGLIHPGRHPENGYRLFTPMHIRQILLIRTMRRTVYFLENIKKVVHALEHHSVEEAQKMTEQALSTLHQRNRDQFWGIQKLMALCHEVGLIKEEWKNFYF</sequence>